<dbReference type="InterPro" id="IPR036812">
    <property type="entry name" value="NAD(P)_OxRdtase_dom_sf"/>
</dbReference>
<protein>
    <submittedName>
        <fullName evidence="6">Unnamed protein product</fullName>
    </submittedName>
</protein>
<accession>A0A9W6TJV7</accession>
<keyword evidence="4" id="KW-0472">Membrane</keyword>
<feature type="transmembrane region" description="Helical" evidence="4">
    <location>
        <begin position="12"/>
        <end position="30"/>
    </location>
</feature>
<evidence type="ECO:0000313" key="6">
    <source>
        <dbReference type="EMBL" id="GMF16696.1"/>
    </source>
</evidence>
<gene>
    <name evidence="6" type="ORF">Plil01_000599100</name>
</gene>
<dbReference type="EMBL" id="BSXW01000258">
    <property type="protein sequence ID" value="GMF16696.1"/>
    <property type="molecule type" value="Genomic_DNA"/>
</dbReference>
<evidence type="ECO:0000259" key="5">
    <source>
        <dbReference type="Pfam" id="PF00248"/>
    </source>
</evidence>
<name>A0A9W6TJV7_9STRA</name>
<feature type="domain" description="NADP-dependent oxidoreductase" evidence="5">
    <location>
        <begin position="23"/>
        <end position="76"/>
    </location>
</feature>
<comment type="caution">
    <text evidence="6">The sequence shown here is derived from an EMBL/GenBank/DDBJ whole genome shotgun (WGS) entry which is preliminary data.</text>
</comment>
<keyword evidence="3" id="KW-0560">Oxidoreductase</keyword>
<keyword evidence="4" id="KW-1133">Transmembrane helix</keyword>
<keyword evidence="7" id="KW-1185">Reference proteome</keyword>
<evidence type="ECO:0000256" key="3">
    <source>
        <dbReference type="ARBA" id="ARBA00023002"/>
    </source>
</evidence>
<keyword evidence="2" id="KW-0521">NADP</keyword>
<proteinExistence type="inferred from homology"/>
<comment type="similarity">
    <text evidence="1">Belongs to the shaker potassium channel beta subunit family.</text>
</comment>
<evidence type="ECO:0000313" key="7">
    <source>
        <dbReference type="Proteomes" id="UP001165083"/>
    </source>
</evidence>
<evidence type="ECO:0000256" key="1">
    <source>
        <dbReference type="ARBA" id="ARBA00006515"/>
    </source>
</evidence>
<dbReference type="Pfam" id="PF00248">
    <property type="entry name" value="Aldo_ket_red"/>
    <property type="match status" value="1"/>
</dbReference>
<organism evidence="6 7">
    <name type="scientific">Phytophthora lilii</name>
    <dbReference type="NCBI Taxonomy" id="2077276"/>
    <lineage>
        <taxon>Eukaryota</taxon>
        <taxon>Sar</taxon>
        <taxon>Stramenopiles</taxon>
        <taxon>Oomycota</taxon>
        <taxon>Peronosporomycetes</taxon>
        <taxon>Peronosporales</taxon>
        <taxon>Peronosporaceae</taxon>
        <taxon>Phytophthora</taxon>
    </lineage>
</organism>
<dbReference type="GO" id="GO:0016491">
    <property type="term" value="F:oxidoreductase activity"/>
    <property type="evidence" value="ECO:0007669"/>
    <property type="project" value="UniProtKB-KW"/>
</dbReference>
<dbReference type="InterPro" id="IPR023210">
    <property type="entry name" value="NADP_OxRdtase_dom"/>
</dbReference>
<dbReference type="Proteomes" id="UP001165083">
    <property type="component" value="Unassembled WGS sequence"/>
</dbReference>
<dbReference type="PANTHER" id="PTHR43150">
    <property type="entry name" value="HYPERKINETIC, ISOFORM M"/>
    <property type="match status" value="1"/>
</dbReference>
<dbReference type="InterPro" id="IPR005399">
    <property type="entry name" value="K_chnl_volt-dep_bsu_KCNAB-rel"/>
</dbReference>
<dbReference type="Gene3D" id="3.20.20.100">
    <property type="entry name" value="NADP-dependent oxidoreductase domain"/>
    <property type="match status" value="1"/>
</dbReference>
<dbReference type="PANTHER" id="PTHR43150:SF2">
    <property type="entry name" value="HYPERKINETIC, ISOFORM M"/>
    <property type="match status" value="1"/>
</dbReference>
<evidence type="ECO:0000256" key="4">
    <source>
        <dbReference type="SAM" id="Phobius"/>
    </source>
</evidence>
<dbReference type="AlphaFoldDB" id="A0A9W6TJV7"/>
<dbReference type="OrthoDB" id="2310150at2759"/>
<reference evidence="6" key="1">
    <citation type="submission" date="2023-04" db="EMBL/GenBank/DDBJ databases">
        <title>Phytophthora lilii NBRC 32176.</title>
        <authorList>
            <person name="Ichikawa N."/>
            <person name="Sato H."/>
            <person name="Tonouchi N."/>
        </authorList>
    </citation>
    <scope>NUCLEOTIDE SEQUENCE</scope>
    <source>
        <strain evidence="6">NBRC 32176</strain>
    </source>
</reference>
<sequence>MTSTPVKMTYRFLCNSGLLVSQLALGAWMFKDGKYTVNAWYDMMEVAYKHGINMFDTAEIYGNGHAEENMGGVIKKGVCSGLRPVA</sequence>
<dbReference type="SUPFAM" id="SSF51430">
    <property type="entry name" value="NAD(P)-linked oxidoreductase"/>
    <property type="match status" value="1"/>
</dbReference>
<keyword evidence="4" id="KW-0812">Transmembrane</keyword>
<evidence type="ECO:0000256" key="2">
    <source>
        <dbReference type="ARBA" id="ARBA00022857"/>
    </source>
</evidence>